<dbReference type="EMBL" id="JAPFIT010000010">
    <property type="protein sequence ID" value="MDC5739647.1"/>
    <property type="molecule type" value="Genomic_DNA"/>
</dbReference>
<dbReference type="RefSeq" id="WP_069668701.1">
    <property type="nucleotide sequence ID" value="NZ_JAPFIM010000018.1"/>
</dbReference>
<feature type="region of interest" description="Disordered" evidence="1">
    <location>
        <begin position="334"/>
        <end position="354"/>
    </location>
</feature>
<dbReference type="EMBL" id="LUAX01000007">
    <property type="protein sequence ID" value="OAM97506.1"/>
    <property type="molecule type" value="Genomic_DNA"/>
</dbReference>
<evidence type="ECO:0000256" key="2">
    <source>
        <dbReference type="SAM" id="Phobius"/>
    </source>
</evidence>
<dbReference type="Proteomes" id="UP000094761">
    <property type="component" value="Unassembled WGS sequence"/>
</dbReference>
<dbReference type="InterPro" id="IPR053170">
    <property type="entry name" value="Transcription_regulator"/>
</dbReference>
<dbReference type="Proteomes" id="UP001150001">
    <property type="component" value="Unassembled WGS sequence"/>
</dbReference>
<keyword evidence="2" id="KW-0812">Transmembrane</keyword>
<reference evidence="3" key="2">
    <citation type="submission" date="2022-11" db="EMBL/GenBank/DDBJ databases">
        <title>Role of the vibriolysin VemA secreted by the emergent pathogen Vibrio europaeus in the colonization of Manila clam mucus.</title>
        <authorList>
            <person name="Martinez C."/>
            <person name="Rodriguez S."/>
            <person name="Vences A."/>
            <person name="Barja J.L."/>
            <person name="Toranzo A.E."/>
            <person name="Dubert J."/>
        </authorList>
    </citation>
    <scope>NUCLEOTIDE SEQUENCE</scope>
    <source>
        <strain evidence="3">3454</strain>
    </source>
</reference>
<proteinExistence type="predicted"/>
<feature type="transmembrane region" description="Helical" evidence="2">
    <location>
        <begin position="58"/>
        <end position="77"/>
    </location>
</feature>
<dbReference type="PANTHER" id="PTHR40031:SF1">
    <property type="entry name" value="MEMBRANE-BOUND METAL-DEPENDENT HYDROLASE"/>
    <property type="match status" value="1"/>
</dbReference>
<feature type="transmembrane region" description="Helical" evidence="2">
    <location>
        <begin position="124"/>
        <end position="148"/>
    </location>
</feature>
<dbReference type="GO" id="GO:0016787">
    <property type="term" value="F:hydrolase activity"/>
    <property type="evidence" value="ECO:0007669"/>
    <property type="project" value="UniProtKB-KW"/>
</dbReference>
<evidence type="ECO:0000313" key="6">
    <source>
        <dbReference type="Proteomes" id="UP001150001"/>
    </source>
</evidence>
<protein>
    <submittedName>
        <fullName evidence="3 4">Hydrolase</fullName>
    </submittedName>
</protein>
<comment type="caution">
    <text evidence="4">The sequence shown here is derived from an EMBL/GenBank/DDBJ whole genome shotgun (WGS) entry which is preliminary data.</text>
</comment>
<keyword evidence="2" id="KW-1133">Transmembrane helix</keyword>
<evidence type="ECO:0000313" key="5">
    <source>
        <dbReference type="Proteomes" id="UP000094761"/>
    </source>
</evidence>
<keyword evidence="2" id="KW-0472">Membrane</keyword>
<name>A0A178J7Y3_9VIBR</name>
<dbReference type="GeneID" id="78077683"/>
<dbReference type="InterPro" id="IPR007404">
    <property type="entry name" value="YdjM-like"/>
</dbReference>
<feature type="transmembrane region" description="Helical" evidence="2">
    <location>
        <begin position="155"/>
        <end position="172"/>
    </location>
</feature>
<reference evidence="4 5" key="1">
    <citation type="submission" date="2016-03" db="EMBL/GenBank/DDBJ databases">
        <title>Draft genome sequence of the Vibrio tubiashii subs. europaeus.</title>
        <authorList>
            <person name="Spinard E."/>
            <person name="Dubert J."/>
            <person name="Nelson D.R."/>
            <person name="Barja J.L."/>
        </authorList>
    </citation>
    <scope>NUCLEOTIDE SEQUENCE [LARGE SCALE GENOMIC DNA]</scope>
    <source>
        <strain evidence="5">PP-638</strain>
        <strain evidence="4">PP2-638</strain>
    </source>
</reference>
<evidence type="ECO:0000313" key="3">
    <source>
        <dbReference type="EMBL" id="MDC5739647.1"/>
    </source>
</evidence>
<gene>
    <name evidence="4" type="ORF">AZ468_18340</name>
    <name evidence="3" type="ORF">OPW20_06190</name>
</gene>
<feature type="transmembrane region" description="Helical" evidence="2">
    <location>
        <begin position="84"/>
        <end position="104"/>
    </location>
</feature>
<evidence type="ECO:0000256" key="1">
    <source>
        <dbReference type="SAM" id="MobiDB-lite"/>
    </source>
</evidence>
<organism evidence="4 5">
    <name type="scientific">Vibrio europaeus</name>
    <dbReference type="NCBI Taxonomy" id="300876"/>
    <lineage>
        <taxon>Bacteria</taxon>
        <taxon>Pseudomonadati</taxon>
        <taxon>Pseudomonadota</taxon>
        <taxon>Gammaproteobacteria</taxon>
        <taxon>Vibrionales</taxon>
        <taxon>Vibrionaceae</taxon>
        <taxon>Vibrio</taxon>
        <taxon>Vibrio oreintalis group</taxon>
    </lineage>
</organism>
<dbReference type="OrthoDB" id="9781927at2"/>
<keyword evidence="4" id="KW-0378">Hydrolase</keyword>
<accession>A0A178J7Y3</accession>
<dbReference type="PANTHER" id="PTHR40031">
    <property type="entry name" value="HYPOTHETICAL MEMBRANE SPANNING PROTEIN"/>
    <property type="match status" value="1"/>
</dbReference>
<keyword evidence="6" id="KW-1185">Reference proteome</keyword>
<dbReference type="AlphaFoldDB" id="A0A178J7Y3"/>
<sequence length="354" mass="39341">MDSITQAALGATVAGAIAGKKCNAKVLLVGAALGTLPDLDVILDYGDAVQNTIKHRGFSHSLLVLLPFSWIVSWLYCRLKPDAFWNVSRTFLLTASVLVTHALLDAMTTYGTQLIWPIQGYFSLNSVFIIDPIYTVPLLIAIGVSLFSSSRGSKWCLSMLLASTLYLGWGYASQQVVAARVEDNLVSQNLPSQQVLITPTPFNTLLWRVIVMDEGLYWEGLASILDGQSHIDFVSRPLGQWPLKEKTETLKGLQTFAHNYVNYRVEDDALIVTDLRLGMSDNLPFEFIFAHMNENGDWRLLDTTQRYPSERSLAQLGQLWERLKGDQTIDANLHTIAPPEDQPSQIDKIPLGSS</sequence>
<dbReference type="Pfam" id="PF04307">
    <property type="entry name" value="YdjM"/>
    <property type="match status" value="1"/>
</dbReference>
<evidence type="ECO:0000313" key="4">
    <source>
        <dbReference type="EMBL" id="OAM97506.1"/>
    </source>
</evidence>